<evidence type="ECO:0000256" key="10">
    <source>
        <dbReference type="ARBA" id="ARBA00022840"/>
    </source>
</evidence>
<accession>A0A2M8PDY4</accession>
<evidence type="ECO:0000256" key="4">
    <source>
        <dbReference type="ARBA" id="ARBA00015492"/>
    </source>
</evidence>
<feature type="binding site" evidence="14">
    <location>
        <position position="202"/>
    </location>
    <ligand>
        <name>ATP</name>
        <dbReference type="ChEBI" id="CHEBI:30616"/>
    </ligand>
</feature>
<evidence type="ECO:0000313" key="16">
    <source>
        <dbReference type="EMBL" id="PJF35756.1"/>
    </source>
</evidence>
<dbReference type="InterPro" id="IPR006070">
    <property type="entry name" value="Sua5-like_dom"/>
</dbReference>
<feature type="binding site" evidence="14">
    <location>
        <position position="150"/>
    </location>
    <ligand>
        <name>ATP</name>
        <dbReference type="ChEBI" id="CHEBI:30616"/>
    </ligand>
</feature>
<proteinExistence type="inferred from homology"/>
<dbReference type="PROSITE" id="PS51163">
    <property type="entry name" value="YRDC"/>
    <property type="match status" value="1"/>
</dbReference>
<dbReference type="Proteomes" id="UP000229681">
    <property type="component" value="Unassembled WGS sequence"/>
</dbReference>
<evidence type="ECO:0000256" key="11">
    <source>
        <dbReference type="ARBA" id="ARBA00029774"/>
    </source>
</evidence>
<evidence type="ECO:0000256" key="13">
    <source>
        <dbReference type="PIRNR" id="PIRNR004930"/>
    </source>
</evidence>
<dbReference type="Gene3D" id="3.90.870.10">
    <property type="entry name" value="DHBP synthase"/>
    <property type="match status" value="1"/>
</dbReference>
<dbReference type="InterPro" id="IPR010923">
    <property type="entry name" value="T(6)A37_SUA5"/>
</dbReference>
<evidence type="ECO:0000256" key="1">
    <source>
        <dbReference type="ARBA" id="ARBA00004496"/>
    </source>
</evidence>
<dbReference type="GO" id="GO:0005737">
    <property type="term" value="C:cytoplasm"/>
    <property type="evidence" value="ECO:0007669"/>
    <property type="project" value="UniProtKB-SubCell"/>
</dbReference>
<dbReference type="PANTHER" id="PTHR17490">
    <property type="entry name" value="SUA5"/>
    <property type="match status" value="1"/>
</dbReference>
<name>A0A2M8PDY4_9CHLR</name>
<comment type="caution">
    <text evidence="16">The sequence shown here is derived from an EMBL/GenBank/DDBJ whole genome shotgun (WGS) entry which is preliminary data.</text>
</comment>
<comment type="similarity">
    <text evidence="2 13">Belongs to the SUA5 family.</text>
</comment>
<dbReference type="InterPro" id="IPR050156">
    <property type="entry name" value="TC-AMP_synthase_SUA5"/>
</dbReference>
<feature type="binding site" evidence="14">
    <location>
        <position position="188"/>
    </location>
    <ligand>
        <name>L-threonine</name>
        <dbReference type="ChEBI" id="CHEBI:57926"/>
    </ligand>
</feature>
<dbReference type="SUPFAM" id="SSF55821">
    <property type="entry name" value="YrdC/RibB"/>
    <property type="match status" value="1"/>
</dbReference>
<evidence type="ECO:0000256" key="14">
    <source>
        <dbReference type="PIRSR" id="PIRSR004930-1"/>
    </source>
</evidence>
<feature type="domain" description="YrdC-like" evidence="15">
    <location>
        <begin position="15"/>
        <end position="206"/>
    </location>
</feature>
<evidence type="ECO:0000313" key="17">
    <source>
        <dbReference type="Proteomes" id="UP000229681"/>
    </source>
</evidence>
<dbReference type="FunFam" id="3.90.870.10:FF:000009">
    <property type="entry name" value="Threonylcarbamoyl-AMP synthase, putative"/>
    <property type="match status" value="1"/>
</dbReference>
<reference evidence="16 17" key="1">
    <citation type="submission" date="2017-11" db="EMBL/GenBank/DDBJ databases">
        <title>Evolution of Phototrophy in the Chloroflexi Phylum Driven by Horizontal Gene Transfer.</title>
        <authorList>
            <person name="Ward L.M."/>
            <person name="Hemp J."/>
            <person name="Shih P.M."/>
            <person name="Mcglynn S.E."/>
            <person name="Fischer W."/>
        </authorList>
    </citation>
    <scope>NUCLEOTIDE SEQUENCE [LARGE SCALE GENOMIC DNA]</scope>
    <source>
        <strain evidence="16">JP3_13</strain>
    </source>
</reference>
<comment type="catalytic activity">
    <reaction evidence="12 13">
        <text>L-threonine + hydrogencarbonate + ATP = L-threonylcarbamoyladenylate + diphosphate + H2O</text>
        <dbReference type="Rhea" id="RHEA:36407"/>
        <dbReference type="ChEBI" id="CHEBI:15377"/>
        <dbReference type="ChEBI" id="CHEBI:17544"/>
        <dbReference type="ChEBI" id="CHEBI:30616"/>
        <dbReference type="ChEBI" id="CHEBI:33019"/>
        <dbReference type="ChEBI" id="CHEBI:57926"/>
        <dbReference type="ChEBI" id="CHEBI:73682"/>
        <dbReference type="EC" id="2.7.7.87"/>
    </reaction>
</comment>
<keyword evidence="10 13" id="KW-0067">ATP-binding</keyword>
<sequence length="362" mass="37678">MPAEIIRISPERPEPTIIAQAAALIRAGQLVAFPTETVYGLGANAFDENAVAGIFKAKGRPAADPIIVHCAEELPADVVDWSQLSEAAQRSAQALQAAFMPGALTLVLPRGGRIPPIVTAGLPSVGVRMPSHPVAQALIRASGVPIAAPSANRFAHTSPTTAQHVYADLADQIALILDGGAAQVGVESSILDLCGERPRLLRHGGVPLEALQACLARSGLPAHIEVVTRYVAEPSDALPASGMLLKHYAPRAALTLYESADDTRLRAALGAQARRLAAVERVGLLIAAEDAPFLADLPNTCTEVVGSLSDLAGVAHNLFAALRRLDDHGVTVILARSFPAAGIGAAVRDRLIRAASGRLVHL</sequence>
<dbReference type="GO" id="GO:0008033">
    <property type="term" value="P:tRNA processing"/>
    <property type="evidence" value="ECO:0007669"/>
    <property type="project" value="UniProtKB-KW"/>
</dbReference>
<dbReference type="NCBIfam" id="TIGR00057">
    <property type="entry name" value="L-threonylcarbamoyladenylate synthase"/>
    <property type="match status" value="1"/>
</dbReference>
<feature type="binding site" evidence="14">
    <location>
        <position position="148"/>
    </location>
    <ligand>
        <name>L-threonine</name>
        <dbReference type="ChEBI" id="CHEBI:57926"/>
    </ligand>
</feature>
<dbReference type="Pfam" id="PF03481">
    <property type="entry name" value="Sua5_C"/>
    <property type="match status" value="1"/>
</dbReference>
<feature type="binding site" evidence="14">
    <location>
        <position position="37"/>
    </location>
    <ligand>
        <name>L-threonine</name>
        <dbReference type="ChEBI" id="CHEBI:57926"/>
    </ligand>
</feature>
<dbReference type="InterPro" id="IPR038385">
    <property type="entry name" value="Sua5/YwlC_C"/>
</dbReference>
<evidence type="ECO:0000256" key="12">
    <source>
        <dbReference type="ARBA" id="ARBA00048366"/>
    </source>
</evidence>
<protein>
    <recommendedName>
        <fullName evidence="4 13">Threonylcarbamoyl-AMP synthase</fullName>
        <shortName evidence="13">TC-AMP synthase</shortName>
        <ecNumber evidence="3 13">2.7.7.87</ecNumber>
    </recommendedName>
    <alternativeName>
        <fullName evidence="11 13">L-threonylcarbamoyladenylate synthase</fullName>
    </alternativeName>
</protein>
<evidence type="ECO:0000259" key="15">
    <source>
        <dbReference type="PROSITE" id="PS51163"/>
    </source>
</evidence>
<comment type="subcellular location">
    <subcellularLocation>
        <location evidence="1 13">Cytoplasm</location>
    </subcellularLocation>
</comment>
<feature type="binding site" evidence="14">
    <location>
        <position position="128"/>
    </location>
    <ligand>
        <name>L-threonine</name>
        <dbReference type="ChEBI" id="CHEBI:57926"/>
    </ligand>
</feature>
<feature type="binding site" evidence="14">
    <location>
        <position position="158"/>
    </location>
    <ligand>
        <name>ATP</name>
        <dbReference type="ChEBI" id="CHEBI:30616"/>
    </ligand>
</feature>
<evidence type="ECO:0000256" key="8">
    <source>
        <dbReference type="ARBA" id="ARBA00022695"/>
    </source>
</evidence>
<keyword evidence="5 13" id="KW-0963">Cytoplasm</keyword>
<gene>
    <name evidence="16" type="ORF">CUN49_08965</name>
</gene>
<evidence type="ECO:0000256" key="2">
    <source>
        <dbReference type="ARBA" id="ARBA00007663"/>
    </source>
</evidence>
<dbReference type="EMBL" id="PGTM01000114">
    <property type="protein sequence ID" value="PJF35756.1"/>
    <property type="molecule type" value="Genomic_DNA"/>
</dbReference>
<feature type="binding site" evidence="14">
    <location>
        <position position="60"/>
    </location>
    <ligand>
        <name>ATP</name>
        <dbReference type="ChEBI" id="CHEBI:30616"/>
    </ligand>
</feature>
<dbReference type="PANTHER" id="PTHR17490:SF16">
    <property type="entry name" value="THREONYLCARBAMOYL-AMP SYNTHASE"/>
    <property type="match status" value="1"/>
</dbReference>
<dbReference type="Pfam" id="PF01300">
    <property type="entry name" value="Sua5_yciO_yrdC"/>
    <property type="match status" value="1"/>
</dbReference>
<dbReference type="GO" id="GO:0006450">
    <property type="term" value="P:regulation of translational fidelity"/>
    <property type="evidence" value="ECO:0007669"/>
    <property type="project" value="TreeGrafter"/>
</dbReference>
<evidence type="ECO:0000256" key="3">
    <source>
        <dbReference type="ARBA" id="ARBA00012584"/>
    </source>
</evidence>
<dbReference type="InterPro" id="IPR017945">
    <property type="entry name" value="DHBP_synth_RibB-like_a/b_dom"/>
</dbReference>
<dbReference type="GO" id="GO:0003725">
    <property type="term" value="F:double-stranded RNA binding"/>
    <property type="evidence" value="ECO:0007669"/>
    <property type="project" value="UniProtKB-UniRule"/>
</dbReference>
<dbReference type="EC" id="2.7.7.87" evidence="3 13"/>
<keyword evidence="7 13" id="KW-0819">tRNA processing</keyword>
<dbReference type="GO" id="GO:0000049">
    <property type="term" value="F:tRNA binding"/>
    <property type="evidence" value="ECO:0007669"/>
    <property type="project" value="TreeGrafter"/>
</dbReference>
<dbReference type="GO" id="GO:0061710">
    <property type="term" value="F:L-threonylcarbamoyladenylate synthase"/>
    <property type="evidence" value="ECO:0007669"/>
    <property type="project" value="UniProtKB-EC"/>
</dbReference>
<keyword evidence="6 13" id="KW-0808">Transferase</keyword>
<comment type="function">
    <text evidence="13">Required for the formation of a threonylcarbamoyl group on adenosine at position 37 (t(6)A37) in tRNAs that read codons beginning with adenine.</text>
</comment>
<dbReference type="GO" id="GO:0005524">
    <property type="term" value="F:ATP binding"/>
    <property type="evidence" value="ECO:0007669"/>
    <property type="project" value="UniProtKB-UniRule"/>
</dbReference>
<evidence type="ECO:0000256" key="5">
    <source>
        <dbReference type="ARBA" id="ARBA00022490"/>
    </source>
</evidence>
<evidence type="ECO:0000256" key="9">
    <source>
        <dbReference type="ARBA" id="ARBA00022741"/>
    </source>
</evidence>
<evidence type="ECO:0000256" key="6">
    <source>
        <dbReference type="ARBA" id="ARBA00022679"/>
    </source>
</evidence>
<evidence type="ECO:0000256" key="7">
    <source>
        <dbReference type="ARBA" id="ARBA00022694"/>
    </source>
</evidence>
<keyword evidence="8 13" id="KW-0548">Nucleotidyltransferase</keyword>
<keyword evidence="9 13" id="KW-0547">Nucleotide-binding</keyword>
<feature type="binding site" evidence="14">
    <location>
        <position position="69"/>
    </location>
    <ligand>
        <name>L-threonine</name>
        <dbReference type="ChEBI" id="CHEBI:57926"/>
    </ligand>
</feature>
<dbReference type="Gene3D" id="3.40.50.11030">
    <property type="entry name" value="Threonylcarbamoyl-AMP synthase, C-terminal domain"/>
    <property type="match status" value="1"/>
</dbReference>
<organism evidence="16 17">
    <name type="scientific">Candidatus Thermofonsia Clade 1 bacterium</name>
    <dbReference type="NCBI Taxonomy" id="2364210"/>
    <lineage>
        <taxon>Bacteria</taxon>
        <taxon>Bacillati</taxon>
        <taxon>Chloroflexota</taxon>
        <taxon>Candidatus Thermofontia</taxon>
        <taxon>Candidatus Thermofonsia Clade 1</taxon>
    </lineage>
</organism>
<dbReference type="PIRSF" id="PIRSF004930">
    <property type="entry name" value="Tln_factor_SUA5"/>
    <property type="match status" value="1"/>
</dbReference>
<dbReference type="InterPro" id="IPR005145">
    <property type="entry name" value="Sua5_C"/>
</dbReference>
<dbReference type="AlphaFoldDB" id="A0A2M8PDY4"/>
<feature type="binding site" evidence="14">
    <location>
        <position position="248"/>
    </location>
    <ligand>
        <name>ATP</name>
        <dbReference type="ChEBI" id="CHEBI:30616"/>
    </ligand>
</feature>